<keyword evidence="1" id="KW-0812">Transmembrane</keyword>
<evidence type="ECO:0000313" key="2">
    <source>
        <dbReference type="EMBL" id="KQC85150.1"/>
    </source>
</evidence>
<evidence type="ECO:0000256" key="1">
    <source>
        <dbReference type="SAM" id="Phobius"/>
    </source>
</evidence>
<name>A0AAW3JSF5_9FIRM</name>
<dbReference type="Proteomes" id="UP000050833">
    <property type="component" value="Unassembled WGS sequence"/>
</dbReference>
<comment type="caution">
    <text evidence="2">The sequence shown here is derived from an EMBL/GenBank/DDBJ whole genome shotgun (WGS) entry which is preliminary data.</text>
</comment>
<protein>
    <recommendedName>
        <fullName evidence="4">Prepilin-type N-terminal cleavage/methylation domain-containing protein</fullName>
    </recommendedName>
</protein>
<dbReference type="EMBL" id="LLKB01000005">
    <property type="protein sequence ID" value="KQC85150.1"/>
    <property type="molecule type" value="Genomic_DNA"/>
</dbReference>
<proteinExistence type="predicted"/>
<reference evidence="2 3" key="1">
    <citation type="submission" date="2015-10" db="EMBL/GenBank/DDBJ databases">
        <title>Butyribacter intestini gen. nov., sp. nov., a butyric acid-producing bacterium of the family Lachnospiraceae isolated from the human faeces.</title>
        <authorList>
            <person name="Zou Y."/>
            <person name="Xue W."/>
            <person name="Luo G."/>
            <person name="Lv M."/>
        </authorList>
    </citation>
    <scope>NUCLEOTIDE SEQUENCE [LARGE SCALE GENOMIC DNA]</scope>
    <source>
        <strain evidence="2 3">TF01-11</strain>
    </source>
</reference>
<dbReference type="Pfam" id="PF07963">
    <property type="entry name" value="N_methyl"/>
    <property type="match status" value="1"/>
</dbReference>
<keyword evidence="1" id="KW-0472">Membrane</keyword>
<dbReference type="InterPro" id="IPR045584">
    <property type="entry name" value="Pilin-like"/>
</dbReference>
<keyword evidence="3" id="KW-1185">Reference proteome</keyword>
<evidence type="ECO:0000313" key="3">
    <source>
        <dbReference type="Proteomes" id="UP000050833"/>
    </source>
</evidence>
<evidence type="ECO:0008006" key="4">
    <source>
        <dbReference type="Google" id="ProtNLM"/>
    </source>
</evidence>
<dbReference type="NCBIfam" id="TIGR02532">
    <property type="entry name" value="IV_pilin_GFxxxE"/>
    <property type="match status" value="1"/>
</dbReference>
<dbReference type="SUPFAM" id="SSF54523">
    <property type="entry name" value="Pili subunits"/>
    <property type="match status" value="1"/>
</dbReference>
<keyword evidence="1" id="KW-1133">Transmembrane helix</keyword>
<dbReference type="PROSITE" id="PS00409">
    <property type="entry name" value="PROKAR_NTER_METHYL"/>
    <property type="match status" value="1"/>
</dbReference>
<dbReference type="InterPro" id="IPR012902">
    <property type="entry name" value="N_methyl_site"/>
</dbReference>
<dbReference type="RefSeq" id="WP_055944741.1">
    <property type="nucleotide sequence ID" value="NZ_JAQDCV010000005.1"/>
</dbReference>
<organism evidence="2 3">
    <name type="scientific">Butyribacter intestini</name>
    <dbReference type="NCBI Taxonomy" id="1703332"/>
    <lineage>
        <taxon>Bacteria</taxon>
        <taxon>Bacillati</taxon>
        <taxon>Bacillota</taxon>
        <taxon>Clostridia</taxon>
        <taxon>Lachnospirales</taxon>
        <taxon>Lachnospiraceae</taxon>
        <taxon>Butyribacter</taxon>
    </lineage>
</organism>
<sequence>MKEKNKVSNNNTGFTLIETIIVMAILVIFASFTVLYMGHLKSVNVRQAANQVYTSLDKLQVKTMSKTDIPHLYIYKTDNGCYMKILTSDITAFDSSVFDDTGTKLGSASIEIFQEKNGSKEEIKGDKFINIYYNKSVQFQSDVSAVIFKRNSEYKIKLVKETGRHIME</sequence>
<accession>A0AAW3JSF5</accession>
<gene>
    <name evidence="2" type="ORF">APZ18_10645</name>
</gene>
<feature type="transmembrane region" description="Helical" evidence="1">
    <location>
        <begin position="20"/>
        <end position="38"/>
    </location>
</feature>
<dbReference type="AlphaFoldDB" id="A0AAW3JSF5"/>